<name>A0A5R9J3K5_9PROT</name>
<dbReference type="RefSeq" id="WP_138326610.1">
    <property type="nucleotide sequence ID" value="NZ_VCDI01000004.1"/>
</dbReference>
<dbReference type="Proteomes" id="UP000305654">
    <property type="component" value="Unassembled WGS sequence"/>
</dbReference>
<evidence type="ECO:0000313" key="2">
    <source>
        <dbReference type="Proteomes" id="UP000305654"/>
    </source>
</evidence>
<organism evidence="1 2">
    <name type="scientific">Lichenicoccus roseus</name>
    <dbReference type="NCBI Taxonomy" id="2683649"/>
    <lineage>
        <taxon>Bacteria</taxon>
        <taxon>Pseudomonadati</taxon>
        <taxon>Pseudomonadota</taxon>
        <taxon>Alphaproteobacteria</taxon>
        <taxon>Acetobacterales</taxon>
        <taxon>Acetobacteraceae</taxon>
        <taxon>Lichenicoccus</taxon>
    </lineage>
</organism>
<keyword evidence="2" id="KW-1185">Reference proteome</keyword>
<dbReference type="AlphaFoldDB" id="A0A5R9J3K5"/>
<gene>
    <name evidence="1" type="ORF">FE263_13930</name>
</gene>
<proteinExistence type="predicted"/>
<dbReference type="EMBL" id="VCDI01000004">
    <property type="protein sequence ID" value="TLU72204.1"/>
    <property type="molecule type" value="Genomic_DNA"/>
</dbReference>
<reference evidence="1 2" key="1">
    <citation type="submission" date="2019-05" db="EMBL/GenBank/DDBJ databases">
        <authorList>
            <person name="Pankratov T."/>
            <person name="Grouzdev D."/>
        </authorList>
    </citation>
    <scope>NUCLEOTIDE SEQUENCE [LARGE SCALE GENOMIC DNA]</scope>
    <source>
        <strain evidence="1 2">KEBCLARHB70R</strain>
    </source>
</reference>
<accession>A0A5R9J3K5</accession>
<sequence length="67" mass="7460">MLAGIACQPASAHEQLLRCATSPATARPGHRVQHFAERPFYAPVLNAMFFSHPDTLCRWKAPARYHG</sequence>
<comment type="caution">
    <text evidence="1">The sequence shown here is derived from an EMBL/GenBank/DDBJ whole genome shotgun (WGS) entry which is preliminary data.</text>
</comment>
<protein>
    <submittedName>
        <fullName evidence="1">Uncharacterized protein</fullName>
    </submittedName>
</protein>
<evidence type="ECO:0000313" key="1">
    <source>
        <dbReference type="EMBL" id="TLU72204.1"/>
    </source>
</evidence>